<dbReference type="RefSeq" id="WP_104000788.1">
    <property type="nucleotide sequence ID" value="NZ_FNVP01000014.1"/>
</dbReference>
<dbReference type="Proteomes" id="UP000236737">
    <property type="component" value="Unassembled WGS sequence"/>
</dbReference>
<evidence type="ECO:0000313" key="2">
    <source>
        <dbReference type="EMBL" id="SEG45419.1"/>
    </source>
</evidence>
<sequence length="87" mass="9017">MKKIVLILSVLSIMTILSCKKKDEKPMTPQVETTTVTAPSAPVASRQAKDSSSIIVGADGVNVTTKSGATKTSVNISGGTAKIEVKK</sequence>
<evidence type="ECO:0000313" key="3">
    <source>
        <dbReference type="Proteomes" id="UP000236737"/>
    </source>
</evidence>
<feature type="compositionally biased region" description="Low complexity" evidence="1">
    <location>
        <begin position="33"/>
        <end position="43"/>
    </location>
</feature>
<evidence type="ECO:0000256" key="1">
    <source>
        <dbReference type="SAM" id="MobiDB-lite"/>
    </source>
</evidence>
<gene>
    <name evidence="2" type="ORF">SAMN04488130_11464</name>
</gene>
<dbReference type="EMBL" id="FNVP01000014">
    <property type="protein sequence ID" value="SEG45419.1"/>
    <property type="molecule type" value="Genomic_DNA"/>
</dbReference>
<proteinExistence type="predicted"/>
<accession>A0A1H6A9K5</accession>
<organism evidence="2 3">
    <name type="scientific">Flavobacterium urumqiense</name>
    <dbReference type="NCBI Taxonomy" id="935224"/>
    <lineage>
        <taxon>Bacteria</taxon>
        <taxon>Pseudomonadati</taxon>
        <taxon>Bacteroidota</taxon>
        <taxon>Flavobacteriia</taxon>
        <taxon>Flavobacteriales</taxon>
        <taxon>Flavobacteriaceae</taxon>
        <taxon>Flavobacterium</taxon>
    </lineage>
</organism>
<protein>
    <submittedName>
        <fullName evidence="2">Uncharacterized protein</fullName>
    </submittedName>
</protein>
<reference evidence="3" key="1">
    <citation type="submission" date="2016-10" db="EMBL/GenBank/DDBJ databases">
        <authorList>
            <person name="Varghese N."/>
            <person name="Submissions S."/>
        </authorList>
    </citation>
    <scope>NUCLEOTIDE SEQUENCE [LARGE SCALE GENOMIC DNA]</scope>
    <source>
        <strain evidence="3">CGMCC 1.9230</strain>
    </source>
</reference>
<dbReference type="OrthoDB" id="1367090at2"/>
<name>A0A1H6A9K5_9FLAO</name>
<dbReference type="PROSITE" id="PS51257">
    <property type="entry name" value="PROKAR_LIPOPROTEIN"/>
    <property type="match status" value="1"/>
</dbReference>
<dbReference type="AlphaFoldDB" id="A0A1H6A9K5"/>
<feature type="region of interest" description="Disordered" evidence="1">
    <location>
        <begin position="23"/>
        <end position="43"/>
    </location>
</feature>
<keyword evidence="3" id="KW-1185">Reference proteome</keyword>